<dbReference type="PROSITE" id="PS00893">
    <property type="entry name" value="NUDIX_BOX"/>
    <property type="match status" value="1"/>
</dbReference>
<dbReference type="PANTHER" id="PTHR43046">
    <property type="entry name" value="GDP-MANNOSE MANNOSYL HYDROLASE"/>
    <property type="match status" value="1"/>
</dbReference>
<keyword evidence="2 3" id="KW-0378">Hydrolase</keyword>
<name>A0A1F4V471_UNCKA</name>
<dbReference type="Gene3D" id="3.90.79.10">
    <property type="entry name" value="Nucleoside Triphosphate Pyrophosphohydrolase"/>
    <property type="match status" value="1"/>
</dbReference>
<protein>
    <recommendedName>
        <fullName evidence="4">Nudix hydrolase domain-containing protein</fullName>
    </recommendedName>
</protein>
<dbReference type="PROSITE" id="PS51462">
    <property type="entry name" value="NUDIX"/>
    <property type="match status" value="1"/>
</dbReference>
<proteinExistence type="inferred from homology"/>
<dbReference type="PANTHER" id="PTHR43046:SF14">
    <property type="entry name" value="MUTT_NUDIX FAMILY PROTEIN"/>
    <property type="match status" value="1"/>
</dbReference>
<reference evidence="5 6" key="1">
    <citation type="journal article" date="2016" name="Nat. Commun.">
        <title>Thousands of microbial genomes shed light on interconnected biogeochemical processes in an aquifer system.</title>
        <authorList>
            <person name="Anantharaman K."/>
            <person name="Brown C.T."/>
            <person name="Hug L.A."/>
            <person name="Sharon I."/>
            <person name="Castelle C.J."/>
            <person name="Probst A.J."/>
            <person name="Thomas B.C."/>
            <person name="Singh A."/>
            <person name="Wilkins M.J."/>
            <person name="Karaoz U."/>
            <person name="Brodie E.L."/>
            <person name="Williams K.H."/>
            <person name="Hubbard S.S."/>
            <person name="Banfield J.F."/>
        </authorList>
    </citation>
    <scope>NUCLEOTIDE SEQUENCE [LARGE SCALE GENOMIC DNA]</scope>
</reference>
<comment type="cofactor">
    <cofactor evidence="1">
        <name>Mg(2+)</name>
        <dbReference type="ChEBI" id="CHEBI:18420"/>
    </cofactor>
</comment>
<dbReference type="PRINTS" id="PR00502">
    <property type="entry name" value="NUDIXFAMILY"/>
</dbReference>
<gene>
    <name evidence="5" type="ORF">A2982_03945</name>
</gene>
<dbReference type="EMBL" id="MEVH01000012">
    <property type="protein sequence ID" value="OGC51850.1"/>
    <property type="molecule type" value="Genomic_DNA"/>
</dbReference>
<dbReference type="InterPro" id="IPR000086">
    <property type="entry name" value="NUDIX_hydrolase_dom"/>
</dbReference>
<evidence type="ECO:0000256" key="2">
    <source>
        <dbReference type="ARBA" id="ARBA00022801"/>
    </source>
</evidence>
<comment type="similarity">
    <text evidence="3">Belongs to the Nudix hydrolase family.</text>
</comment>
<accession>A0A1F4V471</accession>
<feature type="domain" description="Nudix hydrolase" evidence="4">
    <location>
        <begin position="15"/>
        <end position="137"/>
    </location>
</feature>
<dbReference type="SUPFAM" id="SSF55811">
    <property type="entry name" value="Nudix"/>
    <property type="match status" value="1"/>
</dbReference>
<dbReference type="InterPro" id="IPR020084">
    <property type="entry name" value="NUDIX_hydrolase_CS"/>
</dbReference>
<comment type="caution">
    <text evidence="5">The sequence shown here is derived from an EMBL/GenBank/DDBJ whole genome shotgun (WGS) entry which is preliminary data.</text>
</comment>
<evidence type="ECO:0000256" key="3">
    <source>
        <dbReference type="RuleBase" id="RU003476"/>
    </source>
</evidence>
<evidence type="ECO:0000313" key="6">
    <source>
        <dbReference type="Proteomes" id="UP000178771"/>
    </source>
</evidence>
<dbReference type="AlphaFoldDB" id="A0A1F4V471"/>
<dbReference type="InterPro" id="IPR015797">
    <property type="entry name" value="NUDIX_hydrolase-like_dom_sf"/>
</dbReference>
<dbReference type="Proteomes" id="UP000178771">
    <property type="component" value="Unassembled WGS sequence"/>
</dbReference>
<evidence type="ECO:0000256" key="1">
    <source>
        <dbReference type="ARBA" id="ARBA00001946"/>
    </source>
</evidence>
<dbReference type="Pfam" id="PF00293">
    <property type="entry name" value="NUDIX"/>
    <property type="match status" value="1"/>
</dbReference>
<dbReference type="STRING" id="1802624.A2982_03945"/>
<dbReference type="GO" id="GO:0016787">
    <property type="term" value="F:hydrolase activity"/>
    <property type="evidence" value="ECO:0007669"/>
    <property type="project" value="UniProtKB-KW"/>
</dbReference>
<dbReference type="CDD" id="cd02883">
    <property type="entry name" value="NUDIX_Hydrolase"/>
    <property type="match status" value="1"/>
</dbReference>
<evidence type="ECO:0000259" key="4">
    <source>
        <dbReference type="PROSITE" id="PS51462"/>
    </source>
</evidence>
<evidence type="ECO:0000313" key="5">
    <source>
        <dbReference type="EMBL" id="OGC51850.1"/>
    </source>
</evidence>
<dbReference type="InterPro" id="IPR020476">
    <property type="entry name" value="Nudix_hydrolase"/>
</dbReference>
<sequence>MLYHLARIYWFIFRPKTWGVRCVIRHKGKVMLVKNSYSEKGWQFPGGGIHKNETPLGAVKRETMEETGLRINEIKLFGKLKNTEEFKKDTVYIFTAFADSPKTSIDNKEIIDARWVNINAPSVYVSFVSKLIIEKLATSLKPFLHFL</sequence>
<organism evidence="5 6">
    <name type="scientific">candidate division WWE3 bacterium RIFCSPLOWO2_01_FULL_39_13</name>
    <dbReference type="NCBI Taxonomy" id="1802624"/>
    <lineage>
        <taxon>Bacteria</taxon>
        <taxon>Katanobacteria</taxon>
    </lineage>
</organism>